<proteinExistence type="predicted"/>
<evidence type="ECO:0000259" key="2">
    <source>
        <dbReference type="Pfam" id="PF13966"/>
    </source>
</evidence>
<feature type="domain" description="RNase H type-1" evidence="1">
    <location>
        <begin position="205"/>
        <end position="274"/>
    </location>
</feature>
<dbReference type="HOGENOM" id="CLU_000680_14_0_1"/>
<dbReference type="InterPro" id="IPR012337">
    <property type="entry name" value="RNaseH-like_sf"/>
</dbReference>
<reference evidence="3 4" key="2">
    <citation type="submission" date="2018-04" db="EMBL/GenBank/DDBJ databases">
        <title>OglaRS2 (Oryza glaberrima Reference Sequence Version 2).</title>
        <authorList>
            <person name="Zhang J."/>
            <person name="Kudrna D."/>
            <person name="Lee S."/>
            <person name="Talag J."/>
            <person name="Rajasekar S."/>
            <person name="Wing R.A."/>
        </authorList>
    </citation>
    <scope>NUCLEOTIDE SEQUENCE [LARGE SCALE GENOMIC DNA]</scope>
    <source>
        <strain evidence="3 4">cv. IRGC 96717</strain>
    </source>
</reference>
<accession>I1QCR8</accession>
<feature type="domain" description="Reverse transcriptase zinc-binding" evidence="2">
    <location>
        <begin position="2"/>
        <end position="103"/>
    </location>
</feature>
<dbReference type="CDD" id="cd06222">
    <property type="entry name" value="RNase_H_like"/>
    <property type="match status" value="1"/>
</dbReference>
<evidence type="ECO:0000313" key="4">
    <source>
        <dbReference type="Proteomes" id="UP000007306"/>
    </source>
</evidence>
<dbReference type="Proteomes" id="UP000007306">
    <property type="component" value="Chromosome 7"/>
</dbReference>
<dbReference type="eggNOG" id="KOG1075">
    <property type="taxonomic scope" value="Eukaryota"/>
</dbReference>
<dbReference type="EnsemblPlants" id="ORGLA07G0191000.1">
    <property type="protein sequence ID" value="ORGLA07G0191000.1"/>
    <property type="gene ID" value="ORGLA07G0191000"/>
</dbReference>
<dbReference type="OMA" id="QRNFEWD"/>
<evidence type="ECO:0000313" key="3">
    <source>
        <dbReference type="EnsemblPlants" id="ORGLA07G0191000.1"/>
    </source>
</evidence>
<dbReference type="Pfam" id="PF13456">
    <property type="entry name" value="RVT_3"/>
    <property type="match status" value="1"/>
</dbReference>
<dbReference type="InterPro" id="IPR036397">
    <property type="entry name" value="RNaseH_sf"/>
</dbReference>
<dbReference type="SUPFAM" id="SSF53098">
    <property type="entry name" value="Ribonuclease H-like"/>
    <property type="match status" value="1"/>
</dbReference>
<dbReference type="Gramene" id="ORGLA07G0191000.1">
    <property type="protein sequence ID" value="ORGLA07G0191000.1"/>
    <property type="gene ID" value="ORGLA07G0191000"/>
</dbReference>
<dbReference type="PANTHER" id="PTHR47074">
    <property type="entry name" value="BNAC02G40300D PROTEIN"/>
    <property type="match status" value="1"/>
</dbReference>
<name>I1QCR8_ORYGL</name>
<dbReference type="AlphaFoldDB" id="I1QCR8"/>
<evidence type="ECO:0008006" key="5">
    <source>
        <dbReference type="Google" id="ProtNLM"/>
    </source>
</evidence>
<organism evidence="3 4">
    <name type="scientific">Oryza glaberrima</name>
    <name type="common">African rice</name>
    <dbReference type="NCBI Taxonomy" id="4538"/>
    <lineage>
        <taxon>Eukaryota</taxon>
        <taxon>Viridiplantae</taxon>
        <taxon>Streptophyta</taxon>
        <taxon>Embryophyta</taxon>
        <taxon>Tracheophyta</taxon>
        <taxon>Spermatophyta</taxon>
        <taxon>Magnoliopsida</taxon>
        <taxon>Liliopsida</taxon>
        <taxon>Poales</taxon>
        <taxon>Poaceae</taxon>
        <taxon>BOP clade</taxon>
        <taxon>Oryzoideae</taxon>
        <taxon>Oryzeae</taxon>
        <taxon>Oryzinae</taxon>
        <taxon>Oryza</taxon>
    </lineage>
</organism>
<keyword evidence="4" id="KW-1185">Reference proteome</keyword>
<dbReference type="InterPro" id="IPR044730">
    <property type="entry name" value="RNase_H-like_dom_plant"/>
</dbReference>
<protein>
    <recommendedName>
        <fullName evidence="5">Reverse transcriptase zinc-binding domain-containing protein</fullName>
    </recommendedName>
</protein>
<dbReference type="STRING" id="4538.I1QCR8"/>
<reference evidence="3" key="1">
    <citation type="submission" date="2015-06" db="UniProtKB">
        <authorList>
            <consortium name="EnsemblPlants"/>
        </authorList>
    </citation>
    <scope>IDENTIFICATION</scope>
</reference>
<dbReference type="Pfam" id="PF13966">
    <property type="entry name" value="zf-RVT"/>
    <property type="match status" value="1"/>
</dbReference>
<dbReference type="Gene3D" id="3.30.420.10">
    <property type="entry name" value="Ribonuclease H-like superfamily/Ribonuclease H"/>
    <property type="match status" value="1"/>
</dbReference>
<evidence type="ECO:0000259" key="1">
    <source>
        <dbReference type="Pfam" id="PF13456"/>
    </source>
</evidence>
<dbReference type="GO" id="GO:0004523">
    <property type="term" value="F:RNA-DNA hybrid ribonuclease activity"/>
    <property type="evidence" value="ECO:0007669"/>
    <property type="project" value="InterPro"/>
</dbReference>
<dbReference type="PANTHER" id="PTHR47074:SF70">
    <property type="entry name" value="OS07G0513450 PROTEIN"/>
    <property type="match status" value="1"/>
</dbReference>
<dbReference type="InterPro" id="IPR002156">
    <property type="entry name" value="RNaseH_domain"/>
</dbReference>
<sequence>MYSVKSAYHVLEDQRERSAKKQVGDSSSGAVHQRNFEWDKIWSLQCIPKVKLFIWRLAHNSLPLKINIKRRVPDAETLCPVCKRFDENGGHCFLKCRPMKLCWRILCLEDIRLSLIQLVSARDVVQTILKLEDDRRMEVFFLLWVWWYARNKVKSGEEVIRVEEVVHKVKLLVYDYASMRKDKRPHVNVQRNKWVPPVDGRLKLNFDGAFRAANKSGCYGFLVRDHLGCAVLAGAGCLEHVHDAVAAEAEACLAGLQAAFSHGINSVQVETDSSIL</sequence>
<dbReference type="InterPro" id="IPR026960">
    <property type="entry name" value="RVT-Znf"/>
</dbReference>
<dbReference type="GO" id="GO:0003676">
    <property type="term" value="F:nucleic acid binding"/>
    <property type="evidence" value="ECO:0007669"/>
    <property type="project" value="InterPro"/>
</dbReference>
<dbReference type="InterPro" id="IPR052929">
    <property type="entry name" value="RNase_H-like_EbsB-rel"/>
</dbReference>